<evidence type="ECO:0000256" key="2">
    <source>
        <dbReference type="ARBA" id="ARBA00010727"/>
    </source>
</evidence>
<proteinExistence type="inferred from homology"/>
<dbReference type="GO" id="GO:0006270">
    <property type="term" value="P:DNA replication initiation"/>
    <property type="evidence" value="ECO:0007669"/>
    <property type="project" value="InterPro"/>
</dbReference>
<evidence type="ECO:0000313" key="8">
    <source>
        <dbReference type="Proteomes" id="UP000070412"/>
    </source>
</evidence>
<keyword evidence="4" id="KW-0539">Nucleus</keyword>
<keyword evidence="5" id="KW-0131">Cell cycle</keyword>
<dbReference type="Proteomes" id="UP000070412">
    <property type="component" value="Unassembled WGS sequence"/>
</dbReference>
<dbReference type="GO" id="GO:0000727">
    <property type="term" value="P:double-strand break repair via break-induced replication"/>
    <property type="evidence" value="ECO:0007669"/>
    <property type="project" value="TreeGrafter"/>
</dbReference>
<dbReference type="GO" id="GO:0003688">
    <property type="term" value="F:DNA replication origin binding"/>
    <property type="evidence" value="ECO:0007669"/>
    <property type="project" value="TreeGrafter"/>
</dbReference>
<evidence type="ECO:0000256" key="5">
    <source>
        <dbReference type="ARBA" id="ARBA00023306"/>
    </source>
</evidence>
<dbReference type="GO" id="GO:0031261">
    <property type="term" value="C:DNA replication preinitiation complex"/>
    <property type="evidence" value="ECO:0007669"/>
    <property type="project" value="TreeGrafter"/>
</dbReference>
<protein>
    <submittedName>
        <fullName evidence="6">Cell division control protein 45 -like protein</fullName>
    </submittedName>
</protein>
<dbReference type="EnsemblMetazoa" id="SSS_8862s_mrna">
    <property type="protein sequence ID" value="KAF7492874.1"/>
    <property type="gene ID" value="SSS_8862"/>
</dbReference>
<sequence length="1233" mass="144535">MLISDNRKYFYDPIIQSRSPVLVLVSHDLDSIAAVKIIRYIFECDHIRYTIVPIRTKTELLRSYQEHRNGFKYVLLINLGATIDIVDLLIPENDVKIFIADCHRPLNINNVFYEKDIYILCSISGLHNIEDEFDKIPKYDELFWDSDMEVEDDVDVRQLSLEQLRKRNEFKKFETKRCQLMSVYEETTYFSHSISMIFFDLAWKLGKDSNDLLWLVILSVMDKDNTFKLQSSLMKKEIAYLTESMLRLRNIRSDRGFIVPTSNERPSELVTTTNHLNINYERDLNLKLYREWSLYESLKHTMYTSCGFKVWRLKGHKRLHTFLAELGLPLNQCQQKYSSMDLCLRTKLLEDFEGKKDKYNLPKLIVYSFIGTRGIKQKFSAYDLSMATRALLESSDSNRSYNQKFFDAYDSLSWNHNDLIHTGIALAKIQLTAIVKQVQIIIDAHLITSINNVLWYVIIPESSPDANLFCHPGCLKSLTIYTLSAYASFAGKSKKSIGLPLVLIIPDPEKPGGGIVCGVSPLLAIKNCKTFFRQAFSTVSKKMFHLSEGWSHEESIIDPDIAYISYKDAHNFLNELSLLLENMIKIIIISLVIILLALLIADKHYLIVKDFWKIFSDIILYLMYSIVHKKNPNDIESYQVTSLESIKSSSIWCWNRSTEISSYCRFESICLRRESNDYVFIEDYEYSTNLKERLKWIETLKLSPVVDHNRFDLKKMPKVPIGALDHFINNNDDHNYLIPGVTILMSRFKPNNFLHLVHDDLLPLLATLREQSLIGEATIFFDDHWLDAYGFYLFEMFSKKLLFRDQFPTNSIICFQNALIGLTSSTIWYQYGFRHPQSSIDLCPKRLESIRMEINWLRRYLFKTLQIETPDQCSDPEIVLILRKNNRKILNSIELEDFFRFKFPSYRMRSIEVNNDFISDRDKLRSLIQSLVCTRIFLSMHGSEQIFSIFIPIELNVANNRFDQCPIKIIELFPYGIDSNHSTIYKTLAESILGYCYYSWTNPLRNNTRFPDLNIKNEISKGLASLDRGELIAVKEKIDQPLRSFLCCNNPHWLFRIYQDTIVDLNLFEELFREISLEIPEQRKLYLINNRNNCEFQLSSVENLRCEFIDNRTKISIQWNPPWNLALAMNYLKQNDCCYCQSSKYQIIYQIATQRIDHGSRNERGNARKITLKNTPNQMITLESKDFDCFNCWVRIVSNQCLDGNKYDQPGRKTHNECQFINSFNQEPLFCCP</sequence>
<keyword evidence="6" id="KW-0132">Cell division</keyword>
<name>A0A834RAK8_SARSC</name>
<dbReference type="PANTHER" id="PTHR10507">
    <property type="entry name" value="CDC45-RELATED PROTEIN"/>
    <property type="match status" value="1"/>
</dbReference>
<dbReference type="Pfam" id="PF02724">
    <property type="entry name" value="CDC45"/>
    <property type="match status" value="2"/>
</dbReference>
<dbReference type="PANTHER" id="PTHR10507:SF0">
    <property type="entry name" value="CELL DIVISION CONTROL PROTEIN 45 HOMOLOG"/>
    <property type="match status" value="1"/>
</dbReference>
<comment type="subcellular location">
    <subcellularLocation>
        <location evidence="1">Nucleus</location>
    </subcellularLocation>
</comment>
<dbReference type="GO" id="GO:0003697">
    <property type="term" value="F:single-stranded DNA binding"/>
    <property type="evidence" value="ECO:0007669"/>
    <property type="project" value="TreeGrafter"/>
</dbReference>
<organism evidence="6">
    <name type="scientific">Sarcoptes scabiei</name>
    <name type="common">Itch mite</name>
    <name type="synonym">Acarus scabiei</name>
    <dbReference type="NCBI Taxonomy" id="52283"/>
    <lineage>
        <taxon>Eukaryota</taxon>
        <taxon>Metazoa</taxon>
        <taxon>Ecdysozoa</taxon>
        <taxon>Arthropoda</taxon>
        <taxon>Chelicerata</taxon>
        <taxon>Arachnida</taxon>
        <taxon>Acari</taxon>
        <taxon>Acariformes</taxon>
        <taxon>Sarcoptiformes</taxon>
        <taxon>Astigmata</taxon>
        <taxon>Psoroptidia</taxon>
        <taxon>Sarcoptoidea</taxon>
        <taxon>Sarcoptidae</taxon>
        <taxon>Sarcoptinae</taxon>
        <taxon>Sarcoptes</taxon>
    </lineage>
</organism>
<dbReference type="GO" id="GO:1902977">
    <property type="term" value="P:mitotic DNA replication preinitiation complex assembly"/>
    <property type="evidence" value="ECO:0007669"/>
    <property type="project" value="TreeGrafter"/>
</dbReference>
<reference evidence="7" key="3">
    <citation type="submission" date="2022-06" db="UniProtKB">
        <authorList>
            <consortium name="EnsemblMetazoa"/>
        </authorList>
    </citation>
    <scope>IDENTIFICATION</scope>
</reference>
<accession>A0A834RAK8</accession>
<dbReference type="GO" id="GO:0051301">
    <property type="term" value="P:cell division"/>
    <property type="evidence" value="ECO:0007669"/>
    <property type="project" value="UniProtKB-KW"/>
</dbReference>
<evidence type="ECO:0000313" key="7">
    <source>
        <dbReference type="EnsemblMetazoa" id="KAF7492874.1"/>
    </source>
</evidence>
<dbReference type="EMBL" id="WVUK01000056">
    <property type="protein sequence ID" value="KAF7492874.1"/>
    <property type="molecule type" value="Genomic_DNA"/>
</dbReference>
<keyword evidence="8" id="KW-1185">Reference proteome</keyword>
<dbReference type="AlphaFoldDB" id="A0A834RAK8"/>
<evidence type="ECO:0000256" key="3">
    <source>
        <dbReference type="ARBA" id="ARBA00022705"/>
    </source>
</evidence>
<dbReference type="InterPro" id="IPR003874">
    <property type="entry name" value="CDC45"/>
</dbReference>
<dbReference type="GO" id="GO:0003682">
    <property type="term" value="F:chromatin binding"/>
    <property type="evidence" value="ECO:0007669"/>
    <property type="project" value="TreeGrafter"/>
</dbReference>
<evidence type="ECO:0000256" key="1">
    <source>
        <dbReference type="ARBA" id="ARBA00004123"/>
    </source>
</evidence>
<keyword evidence="3" id="KW-0235">DNA replication</keyword>
<evidence type="ECO:0000256" key="4">
    <source>
        <dbReference type="ARBA" id="ARBA00023242"/>
    </source>
</evidence>
<reference evidence="8" key="1">
    <citation type="journal article" date="2020" name="PLoS Negl. Trop. Dis.">
        <title>High-quality nuclear genome for Sarcoptes scabiei-A critical resource for a neglected parasite.</title>
        <authorList>
            <person name="Korhonen P.K."/>
            <person name="Gasser R.B."/>
            <person name="Ma G."/>
            <person name="Wang T."/>
            <person name="Stroehlein A.J."/>
            <person name="Young N.D."/>
            <person name="Ang C.S."/>
            <person name="Fernando D.D."/>
            <person name="Lu H.C."/>
            <person name="Taylor S."/>
            <person name="Reynolds S.L."/>
            <person name="Mofiz E."/>
            <person name="Najaraj S.H."/>
            <person name="Gowda H."/>
            <person name="Madugundu A."/>
            <person name="Renuse S."/>
            <person name="Holt D."/>
            <person name="Pandey A."/>
            <person name="Papenfuss A.T."/>
            <person name="Fischer K."/>
        </authorList>
    </citation>
    <scope>NUCLEOTIDE SEQUENCE [LARGE SCALE GENOMIC DNA]</scope>
</reference>
<reference evidence="6" key="2">
    <citation type="submission" date="2020-01" db="EMBL/GenBank/DDBJ databases">
        <authorList>
            <person name="Korhonen P.K.K."/>
            <person name="Guangxu M.G."/>
            <person name="Wang T.W."/>
            <person name="Stroehlein A.J.S."/>
            <person name="Young N.D."/>
            <person name="Ang C.-S.A."/>
            <person name="Fernando D.W.F."/>
            <person name="Lu H.L."/>
            <person name="Taylor S.T."/>
            <person name="Ehtesham M.E.M."/>
            <person name="Najaraj S.H.N."/>
            <person name="Harsha G.H.G."/>
            <person name="Madugundu A.M."/>
            <person name="Renuse S.R."/>
            <person name="Holt D.H."/>
            <person name="Pandey A.P."/>
            <person name="Papenfuss A.P."/>
            <person name="Gasser R.B.G."/>
            <person name="Fischer K.F."/>
        </authorList>
    </citation>
    <scope>NUCLEOTIDE SEQUENCE</scope>
    <source>
        <strain evidence="6">SSS_KF_BRIS2020</strain>
    </source>
</reference>
<gene>
    <name evidence="6" type="ORF">SSS_8862</name>
</gene>
<dbReference type="OrthoDB" id="10258882at2759"/>
<comment type="similarity">
    <text evidence="2">Belongs to the CDC45 family.</text>
</comment>
<evidence type="ECO:0000313" key="6">
    <source>
        <dbReference type="EMBL" id="KAF7492874.1"/>
    </source>
</evidence>